<dbReference type="EMBL" id="JADBEG010000001">
    <property type="protein sequence ID" value="MBE1495579.1"/>
    <property type="molecule type" value="Genomic_DNA"/>
</dbReference>
<sequence length="224" mass="24714">MPENEVYLVPPPRLAASAELPPHLGGLRLAPWTGELPDETEPFEAQRDEDEFTAELAERMVELALSQPKLRERLGARWQLIGVSRFRDKGDEAWSFVVTAFDYEGNRAIDAVLDGRREELVAITETVTQPPLATAEVEKAVELARGDARLDRAELAELEAMAIQVAPEGLPEAAANHRLVEVLFGACGQRLPRHRIWVDLSTEQVLKVARADRECGCGNAGGED</sequence>
<evidence type="ECO:0000313" key="2">
    <source>
        <dbReference type="Proteomes" id="UP000631670"/>
    </source>
</evidence>
<protein>
    <submittedName>
        <fullName evidence="1">Uncharacterized protein</fullName>
    </submittedName>
</protein>
<gene>
    <name evidence="1" type="ORF">H4696_002679</name>
</gene>
<accession>A0ABR9HXB4</accession>
<dbReference type="Proteomes" id="UP000631670">
    <property type="component" value="Unassembled WGS sequence"/>
</dbReference>
<evidence type="ECO:0000313" key="1">
    <source>
        <dbReference type="EMBL" id="MBE1495579.1"/>
    </source>
</evidence>
<dbReference type="RefSeq" id="WP_086864646.1">
    <property type="nucleotide sequence ID" value="NZ_JADBEG010000001.1"/>
</dbReference>
<comment type="caution">
    <text evidence="1">The sequence shown here is derived from an EMBL/GenBank/DDBJ whole genome shotgun (WGS) entry which is preliminary data.</text>
</comment>
<proteinExistence type="predicted"/>
<organism evidence="1 2">
    <name type="scientific">Amycolatopsis lexingtonensis</name>
    <dbReference type="NCBI Taxonomy" id="218822"/>
    <lineage>
        <taxon>Bacteria</taxon>
        <taxon>Bacillati</taxon>
        <taxon>Actinomycetota</taxon>
        <taxon>Actinomycetes</taxon>
        <taxon>Pseudonocardiales</taxon>
        <taxon>Pseudonocardiaceae</taxon>
        <taxon>Amycolatopsis</taxon>
    </lineage>
</organism>
<name>A0ABR9HXB4_9PSEU</name>
<keyword evidence="2" id="KW-1185">Reference proteome</keyword>
<reference evidence="1 2" key="1">
    <citation type="submission" date="2020-10" db="EMBL/GenBank/DDBJ databases">
        <title>Sequencing the genomes of 1000 actinobacteria strains.</title>
        <authorList>
            <person name="Klenk H.-P."/>
        </authorList>
    </citation>
    <scope>NUCLEOTIDE SEQUENCE [LARGE SCALE GENOMIC DNA]</scope>
    <source>
        <strain evidence="1 2">DSM 44653</strain>
    </source>
</reference>